<sequence>MYNQAFWKAIDLITHENTDTFKKRGSKADILSRKVVQDFEKDSGQRKGVHFVTRKKEDLSTQNGVKGYITTSKETLISNATKLTHWTPNQFRFGTYTDPEKTLICGHRENNLQQVNTFVVDIDTQVNVDVSGILAASATYSVGTPTLILKTTKGFQVYFVLSEPAYISNKNQFKSLKVAKRISENIKKSLFKHIPGIDIGCNDFAFFRIPRPDNIVYFNQEQTYDFLKLKQWSMTYTKNNNELTVIDGGKKGKKDIKYDPTQAKWFNQLINKTNLEGGKGQKGRNHATFGLALALYAAGKTESEACDILDEFNSNLIKPLLDSEVKKCITSAFSGRYKGPKKSRIDLLFSDQEMDDEMKRSNAFKFKSTGYRVFKKHRKARKDRQYSHDYEWEMDVIQFIENKIMSGQTFLDGMNQKDLADEIGVPIASFKRLLQKSTKIVKKVEGQGRNAVTLLSTQAIILKSAIKAALQTKEKQSKDYANFIASHATDVQKVVTIITQKNDELLGDISLFQQSNIRGSTERTLQINAKNGQNDWYRSKLVRFESS</sequence>
<proteinExistence type="predicted"/>
<name>A0A7T0Q891_LISSE</name>
<dbReference type="Pfam" id="PF08708">
    <property type="entry name" value="PriCT_1"/>
    <property type="match status" value="1"/>
</dbReference>
<evidence type="ECO:0000259" key="1">
    <source>
        <dbReference type="Pfam" id="PF08708"/>
    </source>
</evidence>
<accession>A0A7T0Q891</accession>
<reference evidence="2" key="1">
    <citation type="journal article" date="2020" name="Int. J. Mol. Sci.">
        <title>Genetic Carriers and Genomic Distribution of cadA6-A Novel Variant of a Cadmium Resistance Determinant Identified in Listeria spp.</title>
        <authorList>
            <person name="Chmielowska C."/>
            <person name="Korsak D."/>
            <person name="Szmulkowska B."/>
            <person name="Krop A."/>
            <person name="Lipka K."/>
            <person name="Krupinska M."/>
            <person name="Bartosik D."/>
        </authorList>
    </citation>
    <scope>NUCLEOTIDE SEQUENCE</scope>
    <source>
        <strain evidence="2">Sr12</strain>
    </source>
</reference>
<geneLocation type="plasmid" evidence="2">
    <name>pLIS4</name>
</geneLocation>
<dbReference type="EMBL" id="MW124301">
    <property type="protein sequence ID" value="QPL19350.1"/>
    <property type="molecule type" value="Genomic_DNA"/>
</dbReference>
<dbReference type="AlphaFoldDB" id="A0A7T0Q891"/>
<protein>
    <submittedName>
        <fullName evidence="2">Plasmid replication protein</fullName>
    </submittedName>
</protein>
<keyword evidence="2" id="KW-0614">Plasmid</keyword>
<feature type="domain" description="Primase C-terminal 1" evidence="1">
    <location>
        <begin position="275"/>
        <end position="337"/>
    </location>
</feature>
<reference evidence="2" key="2">
    <citation type="submission" date="2020-10" db="EMBL/GenBank/DDBJ databases">
        <authorList>
            <person name="Chmielowska C.A."/>
            <person name="Korsak D."/>
            <person name="Bartosik D."/>
        </authorList>
    </citation>
    <scope>NUCLEOTIDE SEQUENCE</scope>
    <source>
        <strain evidence="2">Sr12</strain>
        <plasmid evidence="2">pLIS4</plasmid>
    </source>
</reference>
<dbReference type="InterPro" id="IPR014820">
    <property type="entry name" value="PriCT_1"/>
</dbReference>
<evidence type="ECO:0000313" key="2">
    <source>
        <dbReference type="EMBL" id="QPL19350.1"/>
    </source>
</evidence>
<gene>
    <name evidence="2" type="ORF">pLIS400001c</name>
</gene>
<organism evidence="2">
    <name type="scientific">Listeria seeligeri</name>
    <dbReference type="NCBI Taxonomy" id="1640"/>
    <lineage>
        <taxon>Bacteria</taxon>
        <taxon>Bacillati</taxon>
        <taxon>Bacillota</taxon>
        <taxon>Bacilli</taxon>
        <taxon>Bacillales</taxon>
        <taxon>Listeriaceae</taxon>
        <taxon>Listeria</taxon>
    </lineage>
</organism>